<dbReference type="OrthoDB" id="3364649at2759"/>
<proteinExistence type="predicted"/>
<evidence type="ECO:0000313" key="2">
    <source>
        <dbReference type="EMBL" id="KIK21450.1"/>
    </source>
</evidence>
<dbReference type="Pfam" id="PF08202">
    <property type="entry name" value="MIS13"/>
    <property type="match status" value="1"/>
</dbReference>
<feature type="compositionally biased region" description="Polar residues" evidence="1">
    <location>
        <begin position="140"/>
        <end position="152"/>
    </location>
</feature>
<dbReference type="STRING" id="765257.A0A0C9Y9U3"/>
<dbReference type="Proteomes" id="UP000054018">
    <property type="component" value="Unassembled WGS sequence"/>
</dbReference>
<dbReference type="HOGENOM" id="CLU_019461_1_0_1"/>
<dbReference type="PANTHER" id="PTHR14778:SF2">
    <property type="entry name" value="KINETOCHORE-ASSOCIATED PROTEIN DSN1 HOMOLOG"/>
    <property type="match status" value="1"/>
</dbReference>
<feature type="region of interest" description="Disordered" evidence="1">
    <location>
        <begin position="1"/>
        <end position="41"/>
    </location>
</feature>
<feature type="region of interest" description="Disordered" evidence="1">
    <location>
        <begin position="269"/>
        <end position="308"/>
    </location>
</feature>
<protein>
    <submittedName>
        <fullName evidence="2">Uncharacterized protein</fullName>
    </submittedName>
</protein>
<gene>
    <name evidence="2" type="ORF">PISMIDRAFT_681133</name>
</gene>
<dbReference type="EMBL" id="KN833751">
    <property type="protein sequence ID" value="KIK21450.1"/>
    <property type="molecule type" value="Genomic_DNA"/>
</dbReference>
<accession>A0A0C9Y9U3</accession>
<reference evidence="2 3" key="1">
    <citation type="submission" date="2014-04" db="EMBL/GenBank/DDBJ databases">
        <authorList>
            <consortium name="DOE Joint Genome Institute"/>
            <person name="Kuo A."/>
            <person name="Kohler A."/>
            <person name="Costa M.D."/>
            <person name="Nagy L.G."/>
            <person name="Floudas D."/>
            <person name="Copeland A."/>
            <person name="Barry K.W."/>
            <person name="Cichocki N."/>
            <person name="Veneault-Fourrey C."/>
            <person name="LaButti K."/>
            <person name="Lindquist E.A."/>
            <person name="Lipzen A."/>
            <person name="Lundell T."/>
            <person name="Morin E."/>
            <person name="Murat C."/>
            <person name="Sun H."/>
            <person name="Tunlid A."/>
            <person name="Henrissat B."/>
            <person name="Grigoriev I.V."/>
            <person name="Hibbett D.S."/>
            <person name="Martin F."/>
            <person name="Nordberg H.P."/>
            <person name="Cantor M.N."/>
            <person name="Hua S.X."/>
        </authorList>
    </citation>
    <scope>NUCLEOTIDE SEQUENCE [LARGE SCALE GENOMIC DNA]</scope>
    <source>
        <strain evidence="2 3">441</strain>
    </source>
</reference>
<organism evidence="2 3">
    <name type="scientific">Pisolithus microcarpus 441</name>
    <dbReference type="NCBI Taxonomy" id="765257"/>
    <lineage>
        <taxon>Eukaryota</taxon>
        <taxon>Fungi</taxon>
        <taxon>Dikarya</taxon>
        <taxon>Basidiomycota</taxon>
        <taxon>Agaricomycotina</taxon>
        <taxon>Agaricomycetes</taxon>
        <taxon>Agaricomycetidae</taxon>
        <taxon>Boletales</taxon>
        <taxon>Sclerodermatineae</taxon>
        <taxon>Pisolithaceae</taxon>
        <taxon>Pisolithus</taxon>
    </lineage>
</organism>
<feature type="compositionally biased region" description="Polar residues" evidence="1">
    <location>
        <begin position="192"/>
        <end position="215"/>
    </location>
</feature>
<evidence type="ECO:0000313" key="3">
    <source>
        <dbReference type="Proteomes" id="UP000054018"/>
    </source>
</evidence>
<feature type="compositionally biased region" description="Polar residues" evidence="1">
    <location>
        <begin position="332"/>
        <end position="342"/>
    </location>
</feature>
<feature type="region of interest" description="Disordered" evidence="1">
    <location>
        <begin position="611"/>
        <end position="665"/>
    </location>
</feature>
<feature type="compositionally biased region" description="Low complexity" evidence="1">
    <location>
        <begin position="271"/>
        <end position="282"/>
    </location>
</feature>
<dbReference type="GO" id="GO:0051301">
    <property type="term" value="P:cell division"/>
    <property type="evidence" value="ECO:0007669"/>
    <property type="project" value="InterPro"/>
</dbReference>
<dbReference type="PANTHER" id="PTHR14778">
    <property type="entry name" value="KINETOCHORE-ASSOCIATED PROTEIN DSN1 HOMOLOG"/>
    <property type="match status" value="1"/>
</dbReference>
<feature type="compositionally biased region" description="Basic and acidic residues" evidence="1">
    <location>
        <begin position="101"/>
        <end position="139"/>
    </location>
</feature>
<dbReference type="GO" id="GO:0000444">
    <property type="term" value="C:MIS12/MIND type complex"/>
    <property type="evidence" value="ECO:0007669"/>
    <property type="project" value="InterPro"/>
</dbReference>
<feature type="compositionally biased region" description="Basic and acidic residues" evidence="1">
    <location>
        <begin position="345"/>
        <end position="361"/>
    </location>
</feature>
<feature type="region of interest" description="Disordered" evidence="1">
    <location>
        <begin position="57"/>
        <end position="215"/>
    </location>
</feature>
<dbReference type="InterPro" id="IPR013218">
    <property type="entry name" value="Dsn1/Mis13"/>
</dbReference>
<reference evidence="3" key="2">
    <citation type="submission" date="2015-01" db="EMBL/GenBank/DDBJ databases">
        <title>Evolutionary Origins and Diversification of the Mycorrhizal Mutualists.</title>
        <authorList>
            <consortium name="DOE Joint Genome Institute"/>
            <consortium name="Mycorrhizal Genomics Consortium"/>
            <person name="Kohler A."/>
            <person name="Kuo A."/>
            <person name="Nagy L.G."/>
            <person name="Floudas D."/>
            <person name="Copeland A."/>
            <person name="Barry K.W."/>
            <person name="Cichocki N."/>
            <person name="Veneault-Fourrey C."/>
            <person name="LaButti K."/>
            <person name="Lindquist E.A."/>
            <person name="Lipzen A."/>
            <person name="Lundell T."/>
            <person name="Morin E."/>
            <person name="Murat C."/>
            <person name="Riley R."/>
            <person name="Ohm R."/>
            <person name="Sun H."/>
            <person name="Tunlid A."/>
            <person name="Henrissat B."/>
            <person name="Grigoriev I.V."/>
            <person name="Hibbett D.S."/>
            <person name="Martin F."/>
        </authorList>
    </citation>
    <scope>NUCLEOTIDE SEQUENCE [LARGE SCALE GENOMIC DNA]</scope>
    <source>
        <strain evidence="3">441</strain>
    </source>
</reference>
<feature type="region of interest" description="Disordered" evidence="1">
    <location>
        <begin position="332"/>
        <end position="368"/>
    </location>
</feature>
<evidence type="ECO:0000256" key="1">
    <source>
        <dbReference type="SAM" id="MobiDB-lite"/>
    </source>
</evidence>
<dbReference type="GO" id="GO:0007059">
    <property type="term" value="P:chromosome segregation"/>
    <property type="evidence" value="ECO:0007669"/>
    <property type="project" value="InterPro"/>
</dbReference>
<feature type="compositionally biased region" description="Low complexity" evidence="1">
    <location>
        <begin position="68"/>
        <end position="77"/>
    </location>
</feature>
<name>A0A0C9Y9U3_9AGAM</name>
<sequence>MDGLTAKRKAAEDSNPLLTTKKQRKEPSTKRKLIGEAQPGGLVIVRAPASSQPVLATVSRLPPPSHPPSSSQPLPSSTNAIRHPNKKLKFDSSSRAPTGAKQRDVIATIREEPELDEDIRQMEHETDDLRRRSRAKESTNESLQFPPSTSSAQRHHTADTIQPLPECETPQIIRNKLMREGPPLSNRHESEQSIPHSPRTPQAQQTPRRTSMSMRGKRISTSFENTGVISQPHASVSDASFYKHIDCELPEPQRARQLLVWSAARAMTRLSDSPSSSSKRLSAGPPLSKVGETHSRGKDPPPLNNDQKEILKVVQEEFIRMLAERKIDTSVYSQDKAPSTGITGDGERRGVNGGEERREMKPNNQNVRNREREVTFRRHIQRAEAEAEAWSRVDNFYHAYATSSKTELDTRRDSFKPLLSAKARGKQRAISQGPEWEGDGWRWMIPSEDDLSERFRSRLDMRVVGDAMADEVRYRPGPSSCDDRDPPNEDIEDLRFKLDSLSECIHSAVHVTNIVRADLDHRFSLLSDAICARSRSVPPPQYHHPTLALAGRTSHFSFPCSLRLLHDVPPHPPGESSRDLLRALSRIDKERPPGKIGDAVRRAAREVQRVQEGLGMSGVGERKLTDFPPPPGAGGSNGVGVATATPRKVPGTPRKVYGPGTPRRR</sequence>
<dbReference type="AlphaFoldDB" id="A0A0C9Y9U3"/>
<keyword evidence="3" id="KW-1185">Reference proteome</keyword>